<dbReference type="EMBL" id="AMGV01000012">
    <property type="protein sequence ID" value="KEF53888.1"/>
    <property type="molecule type" value="Genomic_DNA"/>
</dbReference>
<reference evidence="2 3" key="1">
    <citation type="submission" date="2013-03" db="EMBL/GenBank/DDBJ databases">
        <title>The Genome Sequence of Exophiala aquamarina CBS 119918.</title>
        <authorList>
            <consortium name="The Broad Institute Genomics Platform"/>
            <person name="Cuomo C."/>
            <person name="de Hoog S."/>
            <person name="Gorbushina A."/>
            <person name="Walker B."/>
            <person name="Young S.K."/>
            <person name="Zeng Q."/>
            <person name="Gargeya S."/>
            <person name="Fitzgerald M."/>
            <person name="Haas B."/>
            <person name="Abouelleil A."/>
            <person name="Allen A.W."/>
            <person name="Alvarado L."/>
            <person name="Arachchi H.M."/>
            <person name="Berlin A.M."/>
            <person name="Chapman S.B."/>
            <person name="Gainer-Dewar J."/>
            <person name="Goldberg J."/>
            <person name="Griggs A."/>
            <person name="Gujja S."/>
            <person name="Hansen M."/>
            <person name="Howarth C."/>
            <person name="Imamovic A."/>
            <person name="Ireland A."/>
            <person name="Larimer J."/>
            <person name="McCowan C."/>
            <person name="Murphy C."/>
            <person name="Pearson M."/>
            <person name="Poon T.W."/>
            <person name="Priest M."/>
            <person name="Roberts A."/>
            <person name="Saif S."/>
            <person name="Shea T."/>
            <person name="Sisk P."/>
            <person name="Sykes S."/>
            <person name="Wortman J."/>
            <person name="Nusbaum C."/>
            <person name="Birren B."/>
        </authorList>
    </citation>
    <scope>NUCLEOTIDE SEQUENCE [LARGE SCALE GENOMIC DNA]</scope>
    <source>
        <strain evidence="2 3">CBS 119918</strain>
    </source>
</reference>
<sequence length="91" mass="9968">QYLGDFKVKTKNPVLVVGNTLDNVTPLASARNVSSGFEGSILLERKAFGHTSAAQPSKCTDDVIADYYAKKIIPERHIICDVEKDAFELAQ</sequence>
<dbReference type="AlphaFoldDB" id="A0A072P3P0"/>
<feature type="non-terminal residue" evidence="2">
    <location>
        <position position="1"/>
    </location>
</feature>
<dbReference type="Pfam" id="PF08386">
    <property type="entry name" value="Abhydrolase_4"/>
    <property type="match status" value="1"/>
</dbReference>
<evidence type="ECO:0000313" key="3">
    <source>
        <dbReference type="Proteomes" id="UP000027920"/>
    </source>
</evidence>
<dbReference type="STRING" id="1182545.A0A072P3P0"/>
<feature type="domain" description="Peptidase S33 tripeptidyl aminopeptidase-like C-terminal" evidence="1">
    <location>
        <begin position="8"/>
        <end position="80"/>
    </location>
</feature>
<organism evidence="2 3">
    <name type="scientific">Exophiala aquamarina CBS 119918</name>
    <dbReference type="NCBI Taxonomy" id="1182545"/>
    <lineage>
        <taxon>Eukaryota</taxon>
        <taxon>Fungi</taxon>
        <taxon>Dikarya</taxon>
        <taxon>Ascomycota</taxon>
        <taxon>Pezizomycotina</taxon>
        <taxon>Eurotiomycetes</taxon>
        <taxon>Chaetothyriomycetidae</taxon>
        <taxon>Chaetothyriales</taxon>
        <taxon>Herpotrichiellaceae</taxon>
        <taxon>Exophiala</taxon>
    </lineage>
</organism>
<evidence type="ECO:0000313" key="2">
    <source>
        <dbReference type="EMBL" id="KEF53888.1"/>
    </source>
</evidence>
<dbReference type="InterPro" id="IPR013595">
    <property type="entry name" value="Pept_S33_TAP-like_C"/>
</dbReference>
<dbReference type="VEuPathDB" id="FungiDB:A1O9_10290"/>
<gene>
    <name evidence="2" type="ORF">A1O9_10290</name>
</gene>
<protein>
    <recommendedName>
        <fullName evidence="1">Peptidase S33 tripeptidyl aminopeptidase-like C-terminal domain-containing protein</fullName>
    </recommendedName>
</protein>
<dbReference type="RefSeq" id="XP_013256478.1">
    <property type="nucleotide sequence ID" value="XM_013401024.1"/>
</dbReference>
<comment type="caution">
    <text evidence="2">The sequence shown here is derived from an EMBL/GenBank/DDBJ whole genome shotgun (WGS) entry which is preliminary data.</text>
</comment>
<accession>A0A072P3P0</accession>
<keyword evidence="3" id="KW-1185">Reference proteome</keyword>
<name>A0A072P3P0_9EURO</name>
<proteinExistence type="predicted"/>
<dbReference type="OrthoDB" id="425534at2759"/>
<dbReference type="GeneID" id="25285194"/>
<dbReference type="Proteomes" id="UP000027920">
    <property type="component" value="Unassembled WGS sequence"/>
</dbReference>
<evidence type="ECO:0000259" key="1">
    <source>
        <dbReference type="Pfam" id="PF08386"/>
    </source>
</evidence>
<dbReference type="HOGENOM" id="CLU_188055_0_0_1"/>